<gene>
    <name evidence="3" type="ORF">CDAUBV1_LOCUS15061</name>
</gene>
<sequence>MEIRSFFVPQGYPKVHSQTFGCQAYGGPFDNDFLPSPSGTVGGSSSSPCSTFEDLACVCLSPENPPYDFGGEVLGVKEVDDLPGEVVDFVMDYSISPIRHDSPSETGEDSSSSCVPAYPTSYCNAVRVHSSDSDDSRAVHALRRKLSNRDASFRYRQRLKLKSSKLQSELEEAFAAYRRAKSAYQKTEQAFDVIQRLLFSLPSVK</sequence>
<comment type="caution">
    <text evidence="3">The sequence shown here is derived from an EMBL/GenBank/DDBJ whole genome shotgun (WGS) entry which is preliminary data.</text>
</comment>
<dbReference type="Proteomes" id="UP001497525">
    <property type="component" value="Unassembled WGS sequence"/>
</dbReference>
<dbReference type="GO" id="GO:0003700">
    <property type="term" value="F:DNA-binding transcription factor activity"/>
    <property type="evidence" value="ECO:0007669"/>
    <property type="project" value="InterPro"/>
</dbReference>
<dbReference type="EMBL" id="CAXLJL010000667">
    <property type="protein sequence ID" value="CAL5139865.1"/>
    <property type="molecule type" value="Genomic_DNA"/>
</dbReference>
<evidence type="ECO:0000313" key="3">
    <source>
        <dbReference type="EMBL" id="CAL5139865.1"/>
    </source>
</evidence>
<accession>A0AAV2TR56</accession>
<name>A0AAV2TR56_CALDB</name>
<dbReference type="AlphaFoldDB" id="A0AAV2TR56"/>
<organism evidence="3 4">
    <name type="scientific">Calicophoron daubneyi</name>
    <name type="common">Rumen fluke</name>
    <name type="synonym">Paramphistomum daubneyi</name>
    <dbReference type="NCBI Taxonomy" id="300641"/>
    <lineage>
        <taxon>Eukaryota</taxon>
        <taxon>Metazoa</taxon>
        <taxon>Spiralia</taxon>
        <taxon>Lophotrochozoa</taxon>
        <taxon>Platyhelminthes</taxon>
        <taxon>Trematoda</taxon>
        <taxon>Digenea</taxon>
        <taxon>Plagiorchiida</taxon>
        <taxon>Pronocephalata</taxon>
        <taxon>Paramphistomoidea</taxon>
        <taxon>Paramphistomidae</taxon>
        <taxon>Calicophoron</taxon>
    </lineage>
</organism>
<feature type="coiled-coil region" evidence="1">
    <location>
        <begin position="156"/>
        <end position="190"/>
    </location>
</feature>
<proteinExistence type="predicted"/>
<evidence type="ECO:0000259" key="2">
    <source>
        <dbReference type="PROSITE" id="PS00036"/>
    </source>
</evidence>
<dbReference type="CDD" id="cd14686">
    <property type="entry name" value="bZIP"/>
    <property type="match status" value="1"/>
</dbReference>
<dbReference type="PROSITE" id="PS00036">
    <property type="entry name" value="BZIP_BASIC"/>
    <property type="match status" value="1"/>
</dbReference>
<protein>
    <recommendedName>
        <fullName evidence="2">BZIP domain-containing protein</fullName>
    </recommendedName>
</protein>
<dbReference type="InterPro" id="IPR004827">
    <property type="entry name" value="bZIP"/>
</dbReference>
<reference evidence="3" key="1">
    <citation type="submission" date="2024-06" db="EMBL/GenBank/DDBJ databases">
        <authorList>
            <person name="Liu X."/>
            <person name="Lenzi L."/>
            <person name="Haldenby T S."/>
            <person name="Uol C."/>
        </authorList>
    </citation>
    <scope>NUCLEOTIDE SEQUENCE</scope>
</reference>
<feature type="domain" description="BZIP" evidence="2">
    <location>
        <begin position="143"/>
        <end position="158"/>
    </location>
</feature>
<evidence type="ECO:0000256" key="1">
    <source>
        <dbReference type="SAM" id="Coils"/>
    </source>
</evidence>
<keyword evidence="1" id="KW-0175">Coiled coil</keyword>
<evidence type="ECO:0000313" key="4">
    <source>
        <dbReference type="Proteomes" id="UP001497525"/>
    </source>
</evidence>